<proteinExistence type="inferred from homology"/>
<dbReference type="Gene3D" id="2.30.40.10">
    <property type="entry name" value="Urease, subunit C, domain 1"/>
    <property type="match status" value="1"/>
</dbReference>
<dbReference type="InterPro" id="IPR011059">
    <property type="entry name" value="Metal-dep_hydrolase_composite"/>
</dbReference>
<evidence type="ECO:0000256" key="4">
    <source>
        <dbReference type="ARBA" id="ARBA00010368"/>
    </source>
</evidence>
<dbReference type="Pfam" id="PF01979">
    <property type="entry name" value="Amidohydro_1"/>
    <property type="match status" value="1"/>
</dbReference>
<dbReference type="PANTHER" id="PTHR43668:SF2">
    <property type="entry name" value="ALLANTOINASE"/>
    <property type="match status" value="1"/>
</dbReference>
<evidence type="ECO:0000256" key="1">
    <source>
        <dbReference type="ARBA" id="ARBA00001947"/>
    </source>
</evidence>
<dbReference type="AlphaFoldDB" id="A0A6A7YCK6"/>
<dbReference type="SUPFAM" id="SSF51338">
    <property type="entry name" value="Composite domain of metallo-dependent hydrolases"/>
    <property type="match status" value="1"/>
</dbReference>
<comment type="pathway">
    <text evidence="2">Nitrogen metabolism; (S)-allantoin degradation; allantoate from (S)-allantoin: step 1/1.</text>
</comment>
<keyword evidence="9" id="KW-0862">Zinc</keyword>
<dbReference type="InterPro" id="IPR032466">
    <property type="entry name" value="Metal_Hydrolase"/>
</dbReference>
<dbReference type="Proteomes" id="UP000332515">
    <property type="component" value="Unassembled WGS sequence"/>
</dbReference>
<name>A0A6A7YCK6_9HYPH</name>
<evidence type="ECO:0000256" key="8">
    <source>
        <dbReference type="ARBA" id="ARBA00022801"/>
    </source>
</evidence>
<comment type="subunit">
    <text evidence="5">Homotetramer.</text>
</comment>
<evidence type="ECO:0000259" key="10">
    <source>
        <dbReference type="Pfam" id="PF01979"/>
    </source>
</evidence>
<feature type="domain" description="Amidohydrolase-related" evidence="10">
    <location>
        <begin position="51"/>
        <end position="438"/>
    </location>
</feature>
<comment type="cofactor">
    <cofactor evidence="1">
        <name>Zn(2+)</name>
        <dbReference type="ChEBI" id="CHEBI:29105"/>
    </cofactor>
</comment>
<dbReference type="SUPFAM" id="SSF51556">
    <property type="entry name" value="Metallo-dependent hydrolases"/>
    <property type="match status" value="1"/>
</dbReference>
<dbReference type="GO" id="GO:0006145">
    <property type="term" value="P:purine nucleobase catabolic process"/>
    <property type="evidence" value="ECO:0007669"/>
    <property type="project" value="TreeGrafter"/>
</dbReference>
<sequence>MDTLITGGQAVTEAGVIAADLGIRGGRIAAIAAPGALSSSASEVVDAAGLLVLPGAVDLHTHFTGSHDRPLDEVREGTLGAAIGGITTVVEMPHSAPPATTLEAFRRKQALFASASAVDFALWAGLDGRNLEELPALNAAGAVAFKAFLTSGDPSGAATDEKGLPRLGDADLVRAMDVIRGFDGLIGVHAENHELLTAARLEQQAQGRRDARAHAAAGPELAEIEAVSRLLVFAGRTGVRLHVVHVSSAAAAGLIRAARDGVRVTFETCPHYLILDEDDLARIGADARCGPPLRPRTTVEALWTHVLDGAVDAIASDHCPYRPEQKRVGDASIWEAGMGLTGIETSAPMAFSEGVKRRGLSVVEFARMTATGPAKIAGLYPRKGAIRVGADADLALYDPTAEWQVRGSEFHGLGTWSAFEGMTCTGRVVRTLVRGRTVQHDRRRMAEPGFGRFLTRFDDIEARS</sequence>
<dbReference type="GO" id="GO:0008270">
    <property type="term" value="F:zinc ion binding"/>
    <property type="evidence" value="ECO:0007669"/>
    <property type="project" value="InterPro"/>
</dbReference>
<accession>A0A6A7YCK6</accession>
<evidence type="ECO:0000256" key="7">
    <source>
        <dbReference type="ARBA" id="ARBA00022723"/>
    </source>
</evidence>
<evidence type="ECO:0000313" key="11">
    <source>
        <dbReference type="EMBL" id="MQT15432.1"/>
    </source>
</evidence>
<dbReference type="EMBL" id="VWNA01000003">
    <property type="protein sequence ID" value="MQT15432.1"/>
    <property type="molecule type" value="Genomic_DNA"/>
</dbReference>
<dbReference type="Gene3D" id="3.20.20.140">
    <property type="entry name" value="Metal-dependent hydrolases"/>
    <property type="match status" value="1"/>
</dbReference>
<comment type="caution">
    <text evidence="11">The sequence shown here is derived from an EMBL/GenBank/DDBJ whole genome shotgun (WGS) entry which is preliminary data.</text>
</comment>
<evidence type="ECO:0000256" key="2">
    <source>
        <dbReference type="ARBA" id="ARBA00004968"/>
    </source>
</evidence>
<dbReference type="FunFam" id="3.20.20.140:FF:000174">
    <property type="entry name" value="Dihydropyrimidinase-related protein 2"/>
    <property type="match status" value="1"/>
</dbReference>
<dbReference type="GO" id="GO:0005737">
    <property type="term" value="C:cytoplasm"/>
    <property type="evidence" value="ECO:0007669"/>
    <property type="project" value="TreeGrafter"/>
</dbReference>
<evidence type="ECO:0000313" key="12">
    <source>
        <dbReference type="Proteomes" id="UP000332515"/>
    </source>
</evidence>
<dbReference type="InterPro" id="IPR006680">
    <property type="entry name" value="Amidohydro-rel"/>
</dbReference>
<keyword evidence="7" id="KW-0479">Metal-binding</keyword>
<keyword evidence="12" id="KW-1185">Reference proteome</keyword>
<keyword evidence="8 11" id="KW-0378">Hydrolase</keyword>
<dbReference type="InterPro" id="IPR050138">
    <property type="entry name" value="DHOase/Allantoinase_Hydrolase"/>
</dbReference>
<dbReference type="EC" id="3.5.2.5" evidence="6"/>
<organism evidence="11 12">
    <name type="scientific">Segnochrobactrum spirostomi</name>
    <dbReference type="NCBI Taxonomy" id="2608987"/>
    <lineage>
        <taxon>Bacteria</taxon>
        <taxon>Pseudomonadati</taxon>
        <taxon>Pseudomonadota</taxon>
        <taxon>Alphaproteobacteria</taxon>
        <taxon>Hyphomicrobiales</taxon>
        <taxon>Segnochrobactraceae</taxon>
        <taxon>Segnochrobactrum</taxon>
    </lineage>
</organism>
<comment type="similarity">
    <text evidence="3">Belongs to the metallo-dependent hydrolases superfamily. Hydantoinase/dihydropyrimidinase family.</text>
</comment>
<gene>
    <name evidence="11" type="primary">allB</name>
    <name evidence="11" type="ORF">F0357_22810</name>
</gene>
<reference evidence="11 12" key="1">
    <citation type="submission" date="2019-09" db="EMBL/GenBank/DDBJ databases">
        <title>Segnochrobactrum spirostomi gen. nov., sp. nov., isolated from the ciliate Spirostomum cf. yagiui and description of a novel family, Segnochrobactraceae fam. nov. within the order Rhizobiales of the class Alphaproteobacteria.</title>
        <authorList>
            <person name="Akter S."/>
            <person name="Shazib S.U.A."/>
            <person name="Shin M.K."/>
        </authorList>
    </citation>
    <scope>NUCLEOTIDE SEQUENCE [LARGE SCALE GENOMIC DNA]</scope>
    <source>
        <strain evidence="11 12">Sp-1</strain>
    </source>
</reference>
<dbReference type="NCBIfam" id="TIGR03178">
    <property type="entry name" value="allantoinase"/>
    <property type="match status" value="1"/>
</dbReference>
<dbReference type="GO" id="GO:0000256">
    <property type="term" value="P:allantoin catabolic process"/>
    <property type="evidence" value="ECO:0007669"/>
    <property type="project" value="InterPro"/>
</dbReference>
<dbReference type="GO" id="GO:0050897">
    <property type="term" value="F:cobalt ion binding"/>
    <property type="evidence" value="ECO:0007669"/>
    <property type="project" value="InterPro"/>
</dbReference>
<dbReference type="InterPro" id="IPR017593">
    <property type="entry name" value="Allantoinase"/>
</dbReference>
<dbReference type="PANTHER" id="PTHR43668">
    <property type="entry name" value="ALLANTOINASE"/>
    <property type="match status" value="1"/>
</dbReference>
<evidence type="ECO:0000256" key="6">
    <source>
        <dbReference type="ARBA" id="ARBA00012863"/>
    </source>
</evidence>
<evidence type="ECO:0000256" key="5">
    <source>
        <dbReference type="ARBA" id="ARBA00011881"/>
    </source>
</evidence>
<dbReference type="GO" id="GO:0004038">
    <property type="term" value="F:allantoinase activity"/>
    <property type="evidence" value="ECO:0007669"/>
    <property type="project" value="UniProtKB-EC"/>
</dbReference>
<comment type="similarity">
    <text evidence="4">Belongs to the metallo-dependent hydrolases superfamily. Allantoinase family.</text>
</comment>
<evidence type="ECO:0000256" key="9">
    <source>
        <dbReference type="ARBA" id="ARBA00022833"/>
    </source>
</evidence>
<dbReference type="RefSeq" id="WP_153490690.1">
    <property type="nucleotide sequence ID" value="NZ_VWNA01000003.1"/>
</dbReference>
<evidence type="ECO:0000256" key="3">
    <source>
        <dbReference type="ARBA" id="ARBA00008829"/>
    </source>
</evidence>
<protein>
    <recommendedName>
        <fullName evidence="6">allantoinase</fullName>
        <ecNumber evidence="6">3.5.2.5</ecNumber>
    </recommendedName>
</protein>